<dbReference type="Proteomes" id="UP000245423">
    <property type="component" value="Chromosome 1"/>
</dbReference>
<evidence type="ECO:0000256" key="5">
    <source>
        <dbReference type="ARBA" id="ARBA00023014"/>
    </source>
</evidence>
<keyword evidence="5" id="KW-0411">Iron-sulfur</keyword>
<dbReference type="InterPro" id="IPR051452">
    <property type="entry name" value="Diverse_Oxidoreductases"/>
</dbReference>
<keyword evidence="2" id="KW-0479">Metal-binding</keyword>
<dbReference type="PANTHER" id="PTHR44379:SF8">
    <property type="entry name" value="XANTHINE DEHYDROGENASE IRON-SULFUR-BINDING SUBUNIT XDHC-RELATED"/>
    <property type="match status" value="1"/>
</dbReference>
<dbReference type="GO" id="GO:0046872">
    <property type="term" value="F:metal ion binding"/>
    <property type="evidence" value="ECO:0007669"/>
    <property type="project" value="UniProtKB-KW"/>
</dbReference>
<dbReference type="Gene3D" id="1.10.150.120">
    <property type="entry name" value="[2Fe-2S]-binding domain"/>
    <property type="match status" value="1"/>
</dbReference>
<dbReference type="GO" id="GO:0004854">
    <property type="term" value="F:xanthine dehydrogenase activity"/>
    <property type="evidence" value="ECO:0007669"/>
    <property type="project" value="UniProtKB-EC"/>
</dbReference>
<dbReference type="FunFam" id="1.10.150.120:FF:000003">
    <property type="entry name" value="Carbon monoxide dehydrogenase, small subunit"/>
    <property type="match status" value="1"/>
</dbReference>
<dbReference type="Gene3D" id="3.10.20.30">
    <property type="match status" value="1"/>
</dbReference>
<dbReference type="InterPro" id="IPR006058">
    <property type="entry name" value="2Fe2S_fd_BS"/>
</dbReference>
<feature type="domain" description="2Fe-2S ferredoxin-type" evidence="7">
    <location>
        <begin position="7"/>
        <end position="83"/>
    </location>
</feature>
<dbReference type="InterPro" id="IPR036884">
    <property type="entry name" value="2Fe-2S-bd_dom_sf"/>
</dbReference>
<dbReference type="PANTHER" id="PTHR44379">
    <property type="entry name" value="OXIDOREDUCTASE WITH IRON-SULFUR SUBUNIT"/>
    <property type="match status" value="1"/>
</dbReference>
<dbReference type="SUPFAM" id="SSF47741">
    <property type="entry name" value="CO dehydrogenase ISP C-domain like"/>
    <property type="match status" value="1"/>
</dbReference>
<evidence type="ECO:0000256" key="6">
    <source>
        <dbReference type="ARBA" id="ARBA00060707"/>
    </source>
</evidence>
<evidence type="ECO:0000313" key="9">
    <source>
        <dbReference type="Proteomes" id="UP000245423"/>
    </source>
</evidence>
<dbReference type="Pfam" id="PF00111">
    <property type="entry name" value="Fer2"/>
    <property type="match status" value="1"/>
</dbReference>
<dbReference type="FunFam" id="3.10.20.30:FF:000020">
    <property type="entry name" value="Xanthine dehydrogenase iron-sulfur subunit"/>
    <property type="match status" value="1"/>
</dbReference>
<dbReference type="EC" id="1.17.1.4" evidence="8"/>
<dbReference type="Pfam" id="PF01799">
    <property type="entry name" value="Fer2_2"/>
    <property type="match status" value="1"/>
</dbReference>
<evidence type="ECO:0000256" key="3">
    <source>
        <dbReference type="ARBA" id="ARBA00023002"/>
    </source>
</evidence>
<dbReference type="PROSITE" id="PS51085">
    <property type="entry name" value="2FE2S_FER_2"/>
    <property type="match status" value="1"/>
</dbReference>
<gene>
    <name evidence="8" type="primary">pucE</name>
    <name evidence="8" type="ORF">CUESP1_1002</name>
</gene>
<keyword evidence="9" id="KW-1185">Reference proteome</keyword>
<dbReference type="InterPro" id="IPR036010">
    <property type="entry name" value="2Fe-2S_ferredoxin-like_sf"/>
</dbReference>
<accession>A0A1M4PLN9</accession>
<evidence type="ECO:0000256" key="4">
    <source>
        <dbReference type="ARBA" id="ARBA00023004"/>
    </source>
</evidence>
<dbReference type="InterPro" id="IPR012675">
    <property type="entry name" value="Beta-grasp_dom_sf"/>
</dbReference>
<dbReference type="CDD" id="cd00207">
    <property type="entry name" value="fer2"/>
    <property type="match status" value="1"/>
</dbReference>
<dbReference type="AlphaFoldDB" id="A0A1M4PLN9"/>
<evidence type="ECO:0000313" key="8">
    <source>
        <dbReference type="EMBL" id="SHD76378.1"/>
    </source>
</evidence>
<dbReference type="SUPFAM" id="SSF54292">
    <property type="entry name" value="2Fe-2S ferredoxin-like"/>
    <property type="match status" value="1"/>
</dbReference>
<proteinExistence type="predicted"/>
<dbReference type="PROSITE" id="PS00197">
    <property type="entry name" value="2FE2S_FER_1"/>
    <property type="match status" value="1"/>
</dbReference>
<dbReference type="InterPro" id="IPR001041">
    <property type="entry name" value="2Fe-2S_ferredoxin-type"/>
</dbReference>
<evidence type="ECO:0000259" key="7">
    <source>
        <dbReference type="PROSITE" id="PS51085"/>
    </source>
</evidence>
<evidence type="ECO:0000256" key="1">
    <source>
        <dbReference type="ARBA" id="ARBA00022714"/>
    </source>
</evidence>
<reference evidence="8 9" key="1">
    <citation type="submission" date="2016-11" db="EMBL/GenBank/DDBJ databases">
        <authorList>
            <person name="Manzoor S."/>
        </authorList>
    </citation>
    <scope>NUCLEOTIDE SEQUENCE [LARGE SCALE GENOMIC DNA]</scope>
    <source>
        <strain evidence="8">Clostridium ultunense strain Esp</strain>
    </source>
</reference>
<name>A0A1M4PLN9_9FIRM</name>
<dbReference type="EMBL" id="LT669839">
    <property type="protein sequence ID" value="SHD76378.1"/>
    <property type="molecule type" value="Genomic_DNA"/>
</dbReference>
<sequence length="157" mass="17148">MEGGNQVELNMIVNGKKHNIDINPSDRLLDVLRDQLGLTSVKEGCGEGECGACTVIMNGDAVNSCTVLAIQARNKEIITTEGLEKNGELDELQKSFIRNGAIQCGFCTPGMLMSCKALLMKNPYPKEEEIRRAIEGNLCRCTGYTNIVKAVKDVVIR</sequence>
<keyword evidence="3 8" id="KW-0560">Oxidoreductase</keyword>
<keyword evidence="4" id="KW-0408">Iron</keyword>
<comment type="pathway">
    <text evidence="6">Alkaloid degradation; nicotine degradation.</text>
</comment>
<evidence type="ECO:0000256" key="2">
    <source>
        <dbReference type="ARBA" id="ARBA00022723"/>
    </source>
</evidence>
<protein>
    <submittedName>
        <fullName evidence="8">Xanthine dehydrogenase, iron-sulfur subunit</fullName>
        <ecNumber evidence="8">1.17.1.4</ecNumber>
    </submittedName>
</protein>
<dbReference type="InterPro" id="IPR002888">
    <property type="entry name" value="2Fe-2S-bd"/>
</dbReference>
<keyword evidence="1" id="KW-0001">2Fe-2S</keyword>
<organism evidence="8 9">
    <name type="scientific">[Clostridium] ultunense Esp</name>
    <dbReference type="NCBI Taxonomy" id="1288971"/>
    <lineage>
        <taxon>Bacteria</taxon>
        <taxon>Bacillati</taxon>
        <taxon>Bacillota</taxon>
        <taxon>Tissierellia</taxon>
        <taxon>Tissierellales</taxon>
        <taxon>Tepidimicrobiaceae</taxon>
        <taxon>Schnuerera</taxon>
    </lineage>
</organism>
<dbReference type="GO" id="GO:0051537">
    <property type="term" value="F:2 iron, 2 sulfur cluster binding"/>
    <property type="evidence" value="ECO:0007669"/>
    <property type="project" value="UniProtKB-KW"/>
</dbReference>